<dbReference type="PANTHER" id="PTHR43027:SF1">
    <property type="entry name" value="DOXORUBICIN RESISTANCE ABC TRANSPORTER PERMEASE PROTEIN DRRC-RELATED"/>
    <property type="match status" value="1"/>
</dbReference>
<feature type="transmembrane region" description="Helical" evidence="6">
    <location>
        <begin position="192"/>
        <end position="211"/>
    </location>
</feature>
<comment type="caution">
    <text evidence="8">The sequence shown here is derived from an EMBL/GenBank/DDBJ whole genome shotgun (WGS) entry which is preliminary data.</text>
</comment>
<feature type="transmembrane region" description="Helical" evidence="6">
    <location>
        <begin position="131"/>
        <end position="150"/>
    </location>
</feature>
<gene>
    <name evidence="8" type="ORF">GCM10022231_32470</name>
</gene>
<dbReference type="RefSeq" id="WP_344785560.1">
    <property type="nucleotide sequence ID" value="NZ_BAAAZW010000011.1"/>
</dbReference>
<evidence type="ECO:0000256" key="2">
    <source>
        <dbReference type="ARBA" id="ARBA00022692"/>
    </source>
</evidence>
<dbReference type="InterPro" id="IPR047817">
    <property type="entry name" value="ABC2_TM_bact-type"/>
</dbReference>
<evidence type="ECO:0000313" key="8">
    <source>
        <dbReference type="EMBL" id="GAA3968893.1"/>
    </source>
</evidence>
<dbReference type="Proteomes" id="UP001418444">
    <property type="component" value="Unassembled WGS sequence"/>
</dbReference>
<evidence type="ECO:0000313" key="9">
    <source>
        <dbReference type="Proteomes" id="UP001418444"/>
    </source>
</evidence>
<sequence>MTTTRTEQPTAGTERAVQRRGVPWPRAVAGIAGGLLRSWVRDPGIVVQSLVFPAFLLAMFQLVLGKTVTSMGGGESVYANTGLVALTGGLFGGLSTAIALAAERETGVLARQWTLPVPRAAFLSGRLCAEMIRVGVSTVVLYLVAMTMGFRFDQGFLAALGALAVPMIFTAGLAAPITAMALRTNGAQTIQLVGGLSLLLLFFNSGFAPVAEYPDVLQPVVRYQPMTPAVDAIKALTEGGAITAPLLGTVAWTVVLIAAFGPLVVRGFRRAAATS</sequence>
<evidence type="ECO:0000259" key="7">
    <source>
        <dbReference type="PROSITE" id="PS51012"/>
    </source>
</evidence>
<organism evidence="8 9">
    <name type="scientific">Gordonia caeni</name>
    <dbReference type="NCBI Taxonomy" id="1007097"/>
    <lineage>
        <taxon>Bacteria</taxon>
        <taxon>Bacillati</taxon>
        <taxon>Actinomycetota</taxon>
        <taxon>Actinomycetes</taxon>
        <taxon>Mycobacteriales</taxon>
        <taxon>Gordoniaceae</taxon>
        <taxon>Gordonia</taxon>
    </lineage>
</organism>
<evidence type="ECO:0000256" key="1">
    <source>
        <dbReference type="ARBA" id="ARBA00004141"/>
    </source>
</evidence>
<reference evidence="9" key="1">
    <citation type="journal article" date="2019" name="Int. J. Syst. Evol. Microbiol.">
        <title>The Global Catalogue of Microorganisms (GCM) 10K type strain sequencing project: providing services to taxonomists for standard genome sequencing and annotation.</title>
        <authorList>
            <consortium name="The Broad Institute Genomics Platform"/>
            <consortium name="The Broad Institute Genome Sequencing Center for Infectious Disease"/>
            <person name="Wu L."/>
            <person name="Ma J."/>
        </authorList>
    </citation>
    <scope>NUCLEOTIDE SEQUENCE [LARGE SCALE GENOMIC DNA]</scope>
    <source>
        <strain evidence="9">JCM 16923</strain>
    </source>
</reference>
<keyword evidence="6" id="KW-1003">Cell membrane</keyword>
<comment type="similarity">
    <text evidence="6">Belongs to the ABC-2 integral membrane protein family.</text>
</comment>
<feature type="transmembrane region" description="Helical" evidence="6">
    <location>
        <begin position="83"/>
        <end position="102"/>
    </location>
</feature>
<feature type="transmembrane region" description="Helical" evidence="6">
    <location>
        <begin position="156"/>
        <end position="180"/>
    </location>
</feature>
<keyword evidence="6" id="KW-0813">Transport</keyword>
<name>A0ABP7PQQ2_9ACTN</name>
<dbReference type="InterPro" id="IPR000412">
    <property type="entry name" value="ABC_2_transport"/>
</dbReference>
<dbReference type="PROSITE" id="PS51012">
    <property type="entry name" value="ABC_TM2"/>
    <property type="match status" value="1"/>
</dbReference>
<accession>A0ABP7PQQ2</accession>
<feature type="domain" description="ABC transmembrane type-2" evidence="7">
    <location>
        <begin position="44"/>
        <end position="271"/>
    </location>
</feature>
<dbReference type="Pfam" id="PF01061">
    <property type="entry name" value="ABC2_membrane"/>
    <property type="match status" value="1"/>
</dbReference>
<keyword evidence="5" id="KW-0046">Antibiotic resistance</keyword>
<evidence type="ECO:0000256" key="4">
    <source>
        <dbReference type="ARBA" id="ARBA00023136"/>
    </source>
</evidence>
<dbReference type="PIRSF" id="PIRSF006648">
    <property type="entry name" value="DrrB"/>
    <property type="match status" value="1"/>
</dbReference>
<proteinExistence type="inferred from homology"/>
<feature type="transmembrane region" description="Helical" evidence="6">
    <location>
        <begin position="45"/>
        <end position="63"/>
    </location>
</feature>
<dbReference type="PANTHER" id="PTHR43027">
    <property type="entry name" value="DOXORUBICIN RESISTANCE ABC TRANSPORTER PERMEASE PROTEIN DRRC-RELATED"/>
    <property type="match status" value="1"/>
</dbReference>
<keyword evidence="2 6" id="KW-0812">Transmembrane</keyword>
<keyword evidence="4 6" id="KW-0472">Membrane</keyword>
<keyword evidence="3 6" id="KW-1133">Transmembrane helix</keyword>
<dbReference type="EMBL" id="BAAAZW010000011">
    <property type="protein sequence ID" value="GAA3968893.1"/>
    <property type="molecule type" value="Genomic_DNA"/>
</dbReference>
<dbReference type="InterPro" id="IPR013525">
    <property type="entry name" value="ABC2_TM"/>
</dbReference>
<comment type="subcellular location">
    <subcellularLocation>
        <location evidence="6">Cell membrane</location>
        <topology evidence="6">Multi-pass membrane protein</topology>
    </subcellularLocation>
    <subcellularLocation>
        <location evidence="1">Membrane</location>
        <topology evidence="1">Multi-pass membrane protein</topology>
    </subcellularLocation>
</comment>
<evidence type="ECO:0000256" key="3">
    <source>
        <dbReference type="ARBA" id="ARBA00022989"/>
    </source>
</evidence>
<evidence type="ECO:0000256" key="5">
    <source>
        <dbReference type="ARBA" id="ARBA00023251"/>
    </source>
</evidence>
<dbReference type="InterPro" id="IPR052902">
    <property type="entry name" value="ABC-2_transporter"/>
</dbReference>
<evidence type="ECO:0000256" key="6">
    <source>
        <dbReference type="RuleBase" id="RU361157"/>
    </source>
</evidence>
<protein>
    <recommendedName>
        <fullName evidence="6">Transport permease protein</fullName>
    </recommendedName>
</protein>
<feature type="transmembrane region" description="Helical" evidence="6">
    <location>
        <begin position="246"/>
        <end position="265"/>
    </location>
</feature>
<keyword evidence="9" id="KW-1185">Reference proteome</keyword>